<reference evidence="2" key="1">
    <citation type="journal article" date="2021" name="J Fungi (Basel)">
        <title>Virulence traits and population genomics of the black yeast Aureobasidium melanogenum.</title>
        <authorList>
            <person name="Cernosa A."/>
            <person name="Sun X."/>
            <person name="Gostincar C."/>
            <person name="Fang C."/>
            <person name="Gunde-Cimerman N."/>
            <person name="Song Z."/>
        </authorList>
    </citation>
    <scope>NUCLEOTIDE SEQUENCE</scope>
    <source>
        <strain evidence="2">EXF-8016</strain>
    </source>
</reference>
<evidence type="ECO:0000313" key="3">
    <source>
        <dbReference type="Proteomes" id="UP000767238"/>
    </source>
</evidence>
<comment type="caution">
    <text evidence="2">The sequence shown here is derived from an EMBL/GenBank/DDBJ whole genome shotgun (WGS) entry which is preliminary data.</text>
</comment>
<dbReference type="AlphaFoldDB" id="A0A9P8G7Z2"/>
<dbReference type="Proteomes" id="UP000767238">
    <property type="component" value="Unassembled WGS sequence"/>
</dbReference>
<feature type="compositionally biased region" description="Polar residues" evidence="1">
    <location>
        <begin position="60"/>
        <end position="69"/>
    </location>
</feature>
<proteinExistence type="predicted"/>
<organism evidence="2 3">
    <name type="scientific">Aureobasidium melanogenum</name>
    <name type="common">Aureobasidium pullulans var. melanogenum</name>
    <dbReference type="NCBI Taxonomy" id="46634"/>
    <lineage>
        <taxon>Eukaryota</taxon>
        <taxon>Fungi</taxon>
        <taxon>Dikarya</taxon>
        <taxon>Ascomycota</taxon>
        <taxon>Pezizomycotina</taxon>
        <taxon>Dothideomycetes</taxon>
        <taxon>Dothideomycetidae</taxon>
        <taxon>Dothideales</taxon>
        <taxon>Saccotheciaceae</taxon>
        <taxon>Aureobasidium</taxon>
    </lineage>
</organism>
<reference evidence="2" key="2">
    <citation type="submission" date="2021-08" db="EMBL/GenBank/DDBJ databases">
        <authorList>
            <person name="Gostincar C."/>
            <person name="Sun X."/>
            <person name="Song Z."/>
            <person name="Gunde-Cimerman N."/>
        </authorList>
    </citation>
    <scope>NUCLEOTIDE SEQUENCE</scope>
    <source>
        <strain evidence="2">EXF-8016</strain>
    </source>
</reference>
<feature type="non-terminal residue" evidence="2">
    <location>
        <position position="99"/>
    </location>
</feature>
<evidence type="ECO:0000313" key="2">
    <source>
        <dbReference type="EMBL" id="KAH0212126.1"/>
    </source>
</evidence>
<feature type="compositionally biased region" description="Polar residues" evidence="1">
    <location>
        <begin position="89"/>
        <end position="99"/>
    </location>
</feature>
<feature type="compositionally biased region" description="Basic and acidic residues" evidence="1">
    <location>
        <begin position="1"/>
        <end position="11"/>
    </location>
</feature>
<gene>
    <name evidence="2" type="ORF">KCV03_g9466</name>
</gene>
<feature type="region of interest" description="Disordered" evidence="1">
    <location>
        <begin position="1"/>
        <end position="99"/>
    </location>
</feature>
<accession>A0A9P8G7Z2</accession>
<feature type="compositionally biased region" description="Basic and acidic residues" evidence="1">
    <location>
        <begin position="34"/>
        <end position="53"/>
    </location>
</feature>
<dbReference type="EMBL" id="JAHFYH010000123">
    <property type="protein sequence ID" value="KAH0212126.1"/>
    <property type="molecule type" value="Genomic_DNA"/>
</dbReference>
<sequence>MTQDQDDHHDSSSSSSEDDEDVIRPKHSASQRDPQSKTEIPDKGKGKGEEKESRAKRKQLNNATFQNGINGEFNIFSHPRGTVRRRPKSITSSNTRTIG</sequence>
<name>A0A9P8G7Z2_AURME</name>
<protein>
    <submittedName>
        <fullName evidence="2">Uncharacterized protein</fullName>
    </submittedName>
</protein>
<evidence type="ECO:0000256" key="1">
    <source>
        <dbReference type="SAM" id="MobiDB-lite"/>
    </source>
</evidence>